<feature type="region of interest" description="Disordered" evidence="1">
    <location>
        <begin position="13"/>
        <end position="40"/>
    </location>
</feature>
<feature type="compositionally biased region" description="Polar residues" evidence="1">
    <location>
        <begin position="24"/>
        <end position="38"/>
    </location>
</feature>
<sequence length="183" mass="19882">MAWDEWTPLVLTAKNPKQPGQPVNPHSSQATPACQSSPPDLPRTPTLIVLNLPHPLPVVIVLHIHGPTCRGSSGSEGFGQRLRDQLTSDAPCRLDLIHIIHLILLEAASSGHIIAGPVITIAIFRLEFLIDNSSSAVTSSDSEVASQFPTDCRQLGRHNHRSLITTSIGNRSDRDLDIFSTRI</sequence>
<keyword evidence="3" id="KW-1185">Reference proteome</keyword>
<dbReference type="GeneID" id="39583114"/>
<reference evidence="2 3" key="1">
    <citation type="journal article" date="2018" name="Mol. Ecol.">
        <title>The obligate alkalophilic soda-lake fungus Sodiomyces alkalinus has shifted to a protein diet.</title>
        <authorList>
            <person name="Grum-Grzhimaylo A.A."/>
            <person name="Falkoski D.L."/>
            <person name="van den Heuvel J."/>
            <person name="Valero-Jimenez C.A."/>
            <person name="Min B."/>
            <person name="Choi I.G."/>
            <person name="Lipzen A."/>
            <person name="Daum C.G."/>
            <person name="Aanen D.K."/>
            <person name="Tsang A."/>
            <person name="Henrissat B."/>
            <person name="Bilanenko E.N."/>
            <person name="de Vries R.P."/>
            <person name="van Kan J.A.L."/>
            <person name="Grigoriev I.V."/>
            <person name="Debets A.J.M."/>
        </authorList>
    </citation>
    <scope>NUCLEOTIDE SEQUENCE [LARGE SCALE GENOMIC DNA]</scope>
    <source>
        <strain evidence="2 3">F11</strain>
    </source>
</reference>
<proteinExistence type="predicted"/>
<evidence type="ECO:0000256" key="1">
    <source>
        <dbReference type="SAM" id="MobiDB-lite"/>
    </source>
</evidence>
<accession>A0A3N2PJ60</accession>
<dbReference type="Proteomes" id="UP000272025">
    <property type="component" value="Unassembled WGS sequence"/>
</dbReference>
<protein>
    <submittedName>
        <fullName evidence="2">Uncharacterized protein</fullName>
    </submittedName>
</protein>
<gene>
    <name evidence="2" type="ORF">SODALDRAFT_364348</name>
</gene>
<name>A0A3N2PJ60_SODAK</name>
<dbReference type="EMBL" id="ML119068">
    <property type="protein sequence ID" value="ROT34581.1"/>
    <property type="molecule type" value="Genomic_DNA"/>
</dbReference>
<organism evidence="2 3">
    <name type="scientific">Sodiomyces alkalinus (strain CBS 110278 / VKM F-3762 / F11)</name>
    <name type="common">Alkaliphilic filamentous fungus</name>
    <dbReference type="NCBI Taxonomy" id="1314773"/>
    <lineage>
        <taxon>Eukaryota</taxon>
        <taxon>Fungi</taxon>
        <taxon>Dikarya</taxon>
        <taxon>Ascomycota</taxon>
        <taxon>Pezizomycotina</taxon>
        <taxon>Sordariomycetes</taxon>
        <taxon>Hypocreomycetidae</taxon>
        <taxon>Glomerellales</taxon>
        <taxon>Plectosphaerellaceae</taxon>
        <taxon>Sodiomyces</taxon>
    </lineage>
</organism>
<dbReference type="AlphaFoldDB" id="A0A3N2PJ60"/>
<evidence type="ECO:0000313" key="3">
    <source>
        <dbReference type="Proteomes" id="UP000272025"/>
    </source>
</evidence>
<evidence type="ECO:0000313" key="2">
    <source>
        <dbReference type="EMBL" id="ROT34581.1"/>
    </source>
</evidence>
<dbReference type="RefSeq" id="XP_028462387.1">
    <property type="nucleotide sequence ID" value="XM_028614636.1"/>
</dbReference>